<evidence type="ECO:0000313" key="2">
    <source>
        <dbReference type="Proteomes" id="UP000826212"/>
    </source>
</evidence>
<proteinExistence type="predicted"/>
<name>A0AC61NCG3_9BACT</name>
<evidence type="ECO:0000313" key="1">
    <source>
        <dbReference type="EMBL" id="QZE13146.1"/>
    </source>
</evidence>
<gene>
    <name evidence="1" type="ORF">K4L44_11150</name>
</gene>
<accession>A0AC61NCG3</accession>
<keyword evidence="1" id="KW-0449">Lipoprotein</keyword>
<organism evidence="1 2">
    <name type="scientific">Halosquirtibacter laminarini</name>
    <dbReference type="NCBI Taxonomy" id="3374600"/>
    <lineage>
        <taxon>Bacteria</taxon>
        <taxon>Pseudomonadati</taxon>
        <taxon>Bacteroidota</taxon>
        <taxon>Bacteroidia</taxon>
        <taxon>Marinilabiliales</taxon>
        <taxon>Prolixibacteraceae</taxon>
        <taxon>Halosquirtibacter</taxon>
    </lineage>
</organism>
<protein>
    <submittedName>
        <fullName evidence="1">Outer membrane lipoprotein carrier protein LolA</fullName>
    </submittedName>
</protein>
<sequence length="210" mass="23928">MKKAFIILSILLTSSSLFAQTDGKSIIDNFTKTLKSYPSIETTFDFTLENKEAEISDTNSGKLVIKNEKYRLDMLGIQIYSDGKTSYSFMPSTNEVNITNVGAGEEGSVDPSKMFNMYEEGMKVTLLNTVNKGNLKEYEIQLVPEEQDNFEKIIVYITSDNRLKKAITYAMDGNVYTISIEKMVTNKTFEDTYFKFDTSKYPEVDVIDMR</sequence>
<dbReference type="Proteomes" id="UP000826212">
    <property type="component" value="Chromosome"/>
</dbReference>
<reference evidence="1" key="1">
    <citation type="submission" date="2021-08" db="EMBL/GenBank/DDBJ databases">
        <title>Novel anaerobic bacterium isolated from sea squirt in East Sea, Republic of Korea.</title>
        <authorList>
            <person name="Nguyen T.H."/>
            <person name="Li Z."/>
            <person name="Lee Y.-J."/>
            <person name="Ko J."/>
            <person name="Kim S.-G."/>
        </authorList>
    </citation>
    <scope>NUCLEOTIDE SEQUENCE</scope>
    <source>
        <strain evidence="1">KCTC 25031</strain>
    </source>
</reference>
<dbReference type="EMBL" id="CP081303">
    <property type="protein sequence ID" value="QZE13146.1"/>
    <property type="molecule type" value="Genomic_DNA"/>
</dbReference>
<keyword evidence="2" id="KW-1185">Reference proteome</keyword>